<dbReference type="EC" id="2.7.4.9" evidence="2 10"/>
<dbReference type="EMBL" id="FNOU01000015">
    <property type="protein sequence ID" value="SDY06532.1"/>
    <property type="molecule type" value="Genomic_DNA"/>
</dbReference>
<evidence type="ECO:0000256" key="9">
    <source>
        <dbReference type="ARBA" id="ARBA00048743"/>
    </source>
</evidence>
<keyword evidence="4 10" id="KW-0808">Transferase</keyword>
<evidence type="ECO:0000256" key="10">
    <source>
        <dbReference type="HAMAP-Rule" id="MF_00165"/>
    </source>
</evidence>
<dbReference type="GO" id="GO:0006227">
    <property type="term" value="P:dUDP biosynthetic process"/>
    <property type="evidence" value="ECO:0007669"/>
    <property type="project" value="TreeGrafter"/>
</dbReference>
<dbReference type="OrthoDB" id="9774907at2"/>
<dbReference type="FunFam" id="3.40.50.300:FF:002288">
    <property type="entry name" value="Probable thymidylate kinase"/>
    <property type="match status" value="1"/>
</dbReference>
<evidence type="ECO:0000259" key="11">
    <source>
        <dbReference type="Pfam" id="PF02223"/>
    </source>
</evidence>
<dbReference type="SUPFAM" id="SSF52540">
    <property type="entry name" value="P-loop containing nucleoside triphosphate hydrolases"/>
    <property type="match status" value="1"/>
</dbReference>
<feature type="domain" description="Thymidylate kinase-like" evidence="11">
    <location>
        <begin position="10"/>
        <end position="201"/>
    </location>
</feature>
<dbReference type="PANTHER" id="PTHR10344:SF4">
    <property type="entry name" value="UMP-CMP KINASE 2, MITOCHONDRIAL"/>
    <property type="match status" value="1"/>
</dbReference>
<comment type="function">
    <text evidence="10">Phosphorylation of dTMP to form dTDP in both de novo and salvage pathways of dTTP synthesis.</text>
</comment>
<dbReference type="InterPro" id="IPR039430">
    <property type="entry name" value="Thymidylate_kin-like_dom"/>
</dbReference>
<evidence type="ECO:0000256" key="3">
    <source>
        <dbReference type="ARBA" id="ARBA00017144"/>
    </source>
</evidence>
<accession>A0A1H3GT60</accession>
<name>A0A1H3GT60_EUBBA</name>
<dbReference type="InterPro" id="IPR018094">
    <property type="entry name" value="Thymidylate_kinase"/>
</dbReference>
<comment type="caution">
    <text evidence="10">Lacks conserved residue(s) required for the propagation of feature annotation.</text>
</comment>
<dbReference type="HAMAP" id="MF_00165">
    <property type="entry name" value="Thymidylate_kinase"/>
    <property type="match status" value="1"/>
</dbReference>
<evidence type="ECO:0000256" key="4">
    <source>
        <dbReference type="ARBA" id="ARBA00022679"/>
    </source>
</evidence>
<proteinExistence type="inferred from homology"/>
<protein>
    <recommendedName>
        <fullName evidence="3 10">Thymidylate kinase</fullName>
        <ecNumber evidence="2 10">2.7.4.9</ecNumber>
    </recommendedName>
    <alternativeName>
        <fullName evidence="10">dTMP kinase</fullName>
    </alternativeName>
</protein>
<dbReference type="STRING" id="1528.SAMN04488579_11521"/>
<comment type="similarity">
    <text evidence="1 10">Belongs to the thymidylate kinase family.</text>
</comment>
<evidence type="ECO:0000256" key="7">
    <source>
        <dbReference type="ARBA" id="ARBA00022777"/>
    </source>
</evidence>
<dbReference type="GO" id="GO:0006235">
    <property type="term" value="P:dTTP biosynthetic process"/>
    <property type="evidence" value="ECO:0007669"/>
    <property type="project" value="UniProtKB-UniRule"/>
</dbReference>
<evidence type="ECO:0000256" key="5">
    <source>
        <dbReference type="ARBA" id="ARBA00022727"/>
    </source>
</evidence>
<keyword evidence="7 10" id="KW-0418">Kinase</keyword>
<keyword evidence="6 10" id="KW-0547">Nucleotide-binding</keyword>
<dbReference type="Proteomes" id="UP000199652">
    <property type="component" value="Unassembled WGS sequence"/>
</dbReference>
<reference evidence="13" key="1">
    <citation type="submission" date="2016-10" db="EMBL/GenBank/DDBJ databases">
        <authorList>
            <person name="Varghese N."/>
            <person name="Submissions S."/>
        </authorList>
    </citation>
    <scope>NUCLEOTIDE SEQUENCE [LARGE SCALE GENOMIC DNA]</scope>
    <source>
        <strain evidence="13">VPI 5359</strain>
    </source>
</reference>
<dbReference type="AlphaFoldDB" id="A0A1H3GT60"/>
<evidence type="ECO:0000256" key="1">
    <source>
        <dbReference type="ARBA" id="ARBA00009776"/>
    </source>
</evidence>
<evidence type="ECO:0000256" key="8">
    <source>
        <dbReference type="ARBA" id="ARBA00022840"/>
    </source>
</evidence>
<keyword evidence="8 10" id="KW-0067">ATP-binding</keyword>
<organism evidence="12 13">
    <name type="scientific">Eubacterium barkeri</name>
    <name type="common">Clostridium barkeri</name>
    <dbReference type="NCBI Taxonomy" id="1528"/>
    <lineage>
        <taxon>Bacteria</taxon>
        <taxon>Bacillati</taxon>
        <taxon>Bacillota</taxon>
        <taxon>Clostridia</taxon>
        <taxon>Eubacteriales</taxon>
        <taxon>Eubacteriaceae</taxon>
        <taxon>Eubacterium</taxon>
    </lineage>
</organism>
<evidence type="ECO:0000313" key="12">
    <source>
        <dbReference type="EMBL" id="SDY06532.1"/>
    </source>
</evidence>
<dbReference type="InterPro" id="IPR027417">
    <property type="entry name" value="P-loop_NTPase"/>
</dbReference>
<sequence length="232" mass="26072">MDIKGKLIVIEGVDGSGKETQTGELYAHLRSDGRRLMQVSYPRYDRDSSAMVRKYLAGEFGRDPGDISPYVASTFYAADRYASYKEDLEDFLGAGGIVLADRYTTSNMVHQAGKLSDPKERRAFLKWLTDYEFGLLGLPVPDAIFFLDIPPEVSTALMAGRANKITGEAKKDIHEAHPEYLRQSYANARELAVDYGWQIINCIEGDKLRSIEDIHHEIYGQVKALLAEDDRV</sequence>
<dbReference type="GO" id="GO:0006233">
    <property type="term" value="P:dTDP biosynthetic process"/>
    <property type="evidence" value="ECO:0007669"/>
    <property type="project" value="InterPro"/>
</dbReference>
<dbReference type="Pfam" id="PF02223">
    <property type="entry name" value="Thymidylate_kin"/>
    <property type="match status" value="1"/>
</dbReference>
<dbReference type="GO" id="GO:0004798">
    <property type="term" value="F:dTMP kinase activity"/>
    <property type="evidence" value="ECO:0007669"/>
    <property type="project" value="UniProtKB-UniRule"/>
</dbReference>
<gene>
    <name evidence="10" type="primary">tmk</name>
    <name evidence="12" type="ORF">SAMN04488579_11521</name>
</gene>
<dbReference type="GO" id="GO:0005524">
    <property type="term" value="F:ATP binding"/>
    <property type="evidence" value="ECO:0007669"/>
    <property type="project" value="UniProtKB-UniRule"/>
</dbReference>
<keyword evidence="5 10" id="KW-0545">Nucleotide biosynthesis</keyword>
<evidence type="ECO:0000256" key="6">
    <source>
        <dbReference type="ARBA" id="ARBA00022741"/>
    </source>
</evidence>
<evidence type="ECO:0000256" key="2">
    <source>
        <dbReference type="ARBA" id="ARBA00012980"/>
    </source>
</evidence>
<dbReference type="Gene3D" id="3.40.50.300">
    <property type="entry name" value="P-loop containing nucleotide triphosphate hydrolases"/>
    <property type="match status" value="1"/>
</dbReference>
<comment type="catalytic activity">
    <reaction evidence="9 10">
        <text>dTMP + ATP = dTDP + ADP</text>
        <dbReference type="Rhea" id="RHEA:13517"/>
        <dbReference type="ChEBI" id="CHEBI:30616"/>
        <dbReference type="ChEBI" id="CHEBI:58369"/>
        <dbReference type="ChEBI" id="CHEBI:63528"/>
        <dbReference type="ChEBI" id="CHEBI:456216"/>
        <dbReference type="EC" id="2.7.4.9"/>
    </reaction>
</comment>
<dbReference type="PANTHER" id="PTHR10344">
    <property type="entry name" value="THYMIDYLATE KINASE"/>
    <property type="match status" value="1"/>
</dbReference>
<keyword evidence="13" id="KW-1185">Reference proteome</keyword>
<dbReference type="RefSeq" id="WP_090245786.1">
    <property type="nucleotide sequence ID" value="NZ_FNOU01000015.1"/>
</dbReference>
<evidence type="ECO:0000313" key="13">
    <source>
        <dbReference type="Proteomes" id="UP000199652"/>
    </source>
</evidence>
<dbReference type="CDD" id="cd01672">
    <property type="entry name" value="TMPK"/>
    <property type="match status" value="1"/>
</dbReference>
<dbReference type="GO" id="GO:0005829">
    <property type="term" value="C:cytosol"/>
    <property type="evidence" value="ECO:0007669"/>
    <property type="project" value="TreeGrafter"/>
</dbReference>